<evidence type="ECO:0000256" key="2">
    <source>
        <dbReference type="ARBA" id="ARBA00023315"/>
    </source>
</evidence>
<dbReference type="PANTHER" id="PTHR10434">
    <property type="entry name" value="1-ACYL-SN-GLYCEROL-3-PHOSPHATE ACYLTRANSFERASE"/>
    <property type="match status" value="1"/>
</dbReference>
<dbReference type="AlphaFoldDB" id="L7VXM5"/>
<dbReference type="Pfam" id="PF01553">
    <property type="entry name" value="Acyltransferase"/>
    <property type="match status" value="1"/>
</dbReference>
<dbReference type="PANTHER" id="PTHR10434:SF9">
    <property type="entry name" value="PHOSPHOLIPID_GLYCEROL ACYLTRANSFERASE DOMAIN-CONTAINING PROTEIN"/>
    <property type="match status" value="1"/>
</dbReference>
<proteinExistence type="predicted"/>
<feature type="domain" description="Phospholipid/glycerol acyltransferase" evidence="4">
    <location>
        <begin position="18"/>
        <end position="128"/>
    </location>
</feature>
<dbReference type="SUPFAM" id="SSF69593">
    <property type="entry name" value="Glycerol-3-phosphate (1)-acyltransferase"/>
    <property type="match status" value="1"/>
</dbReference>
<name>L7VXM5_9BACT</name>
<protein>
    <submittedName>
        <fullName evidence="5">Phospholipid/glycerol acyltransferase</fullName>
    </submittedName>
</protein>
<reference evidence="5" key="1">
    <citation type="submission" date="2012-09" db="EMBL/GenBank/DDBJ databases">
        <title>Metagenomic Characterization of a Microbial Community in Wastewater Detects High Levels of Antibiotic Resistance.</title>
        <authorList>
            <person name="Abrams M."/>
            <person name="Caldwell A."/>
            <person name="Vandaei E."/>
            <person name="Lee W."/>
            <person name="Perrott J."/>
            <person name="Khan S.Y."/>
            <person name="Ta J."/>
            <person name="Romero D."/>
            <person name="Nguyen V."/>
            <person name="Pourmand N."/>
            <person name="Ouverney C.C."/>
        </authorList>
    </citation>
    <scope>NUCLEOTIDE SEQUENCE</scope>
</reference>
<sequence length="189" mass="20892">MLKAFGWKTAGDPPPSGILVGAPHTSNWDWPATLALTWTSNIQPRLMVKQELFIPPFSWILKATGAVALDRKNPRETVRQLVEEAKSSDGTFHLALAAEGTRSKGTYWKSGFRRLAIETGMPISLAYVDKTTRTTGWGPTFYPSDDVKADMDIVRSFYADKVGINPELTTPPLLREEVELESGNEQPSA</sequence>
<dbReference type="SMART" id="SM00563">
    <property type="entry name" value="PlsC"/>
    <property type="match status" value="1"/>
</dbReference>
<evidence type="ECO:0000259" key="4">
    <source>
        <dbReference type="SMART" id="SM00563"/>
    </source>
</evidence>
<dbReference type="InterPro" id="IPR002123">
    <property type="entry name" value="Plipid/glycerol_acylTrfase"/>
</dbReference>
<dbReference type="GO" id="GO:0006654">
    <property type="term" value="P:phosphatidic acid biosynthetic process"/>
    <property type="evidence" value="ECO:0007669"/>
    <property type="project" value="TreeGrafter"/>
</dbReference>
<keyword evidence="1 5" id="KW-0808">Transferase</keyword>
<dbReference type="GO" id="GO:0003841">
    <property type="term" value="F:1-acylglycerol-3-phosphate O-acyltransferase activity"/>
    <property type="evidence" value="ECO:0007669"/>
    <property type="project" value="TreeGrafter"/>
</dbReference>
<dbReference type="EMBL" id="JX649895">
    <property type="protein sequence ID" value="AGC72216.1"/>
    <property type="molecule type" value="Genomic_DNA"/>
</dbReference>
<organism evidence="5">
    <name type="scientific">uncultured bacterium A1Q1_fos_1060</name>
    <dbReference type="NCBI Taxonomy" id="1256540"/>
    <lineage>
        <taxon>Bacteria</taxon>
        <taxon>environmental samples</taxon>
    </lineage>
</organism>
<accession>L7VXM5</accession>
<evidence type="ECO:0000256" key="3">
    <source>
        <dbReference type="SAM" id="MobiDB-lite"/>
    </source>
</evidence>
<evidence type="ECO:0000313" key="5">
    <source>
        <dbReference type="EMBL" id="AGC72216.1"/>
    </source>
</evidence>
<keyword evidence="2 5" id="KW-0012">Acyltransferase</keyword>
<feature type="region of interest" description="Disordered" evidence="3">
    <location>
        <begin position="168"/>
        <end position="189"/>
    </location>
</feature>
<evidence type="ECO:0000256" key="1">
    <source>
        <dbReference type="ARBA" id="ARBA00022679"/>
    </source>
</evidence>